<name>A0ABY1SKC9_9FLAO</name>
<organism evidence="4 5">
    <name type="scientific">Maribacter sedimenticola</name>
    <dbReference type="NCBI Taxonomy" id="228956"/>
    <lineage>
        <taxon>Bacteria</taxon>
        <taxon>Pseudomonadati</taxon>
        <taxon>Bacteroidota</taxon>
        <taxon>Flavobacteriia</taxon>
        <taxon>Flavobacteriales</taxon>
        <taxon>Flavobacteriaceae</taxon>
        <taxon>Maribacter</taxon>
    </lineage>
</organism>
<dbReference type="InterPro" id="IPR050595">
    <property type="entry name" value="Bact_response_regulator"/>
</dbReference>
<dbReference type="InterPro" id="IPR001789">
    <property type="entry name" value="Sig_transdc_resp-reg_receiver"/>
</dbReference>
<dbReference type="PROSITE" id="PS50110">
    <property type="entry name" value="RESPONSE_REGULATORY"/>
    <property type="match status" value="1"/>
</dbReference>
<feature type="domain" description="Response regulatory" evidence="3">
    <location>
        <begin position="2"/>
        <end position="117"/>
    </location>
</feature>
<gene>
    <name evidence="4" type="ORF">SAMN04488009_3242</name>
</gene>
<dbReference type="InterPro" id="IPR011006">
    <property type="entry name" value="CheY-like_superfamily"/>
</dbReference>
<dbReference type="Proteomes" id="UP000198337">
    <property type="component" value="Unassembled WGS sequence"/>
</dbReference>
<dbReference type="EMBL" id="FZNV01000006">
    <property type="protein sequence ID" value="SNR69659.1"/>
    <property type="molecule type" value="Genomic_DNA"/>
</dbReference>
<reference evidence="4 5" key="1">
    <citation type="submission" date="2017-06" db="EMBL/GenBank/DDBJ databases">
        <authorList>
            <person name="Varghese N."/>
            <person name="Submissions S."/>
        </authorList>
    </citation>
    <scope>NUCLEOTIDE SEQUENCE [LARGE SCALE GENOMIC DNA]</scope>
    <source>
        <strain evidence="4 5">DSM 19840</strain>
    </source>
</reference>
<protein>
    <submittedName>
        <fullName evidence="4">Glycosyl transferase family 2</fullName>
    </submittedName>
</protein>
<dbReference type="RefSeq" id="WP_089261978.1">
    <property type="nucleotide sequence ID" value="NZ_FZNV01000006.1"/>
</dbReference>
<dbReference type="InterPro" id="IPR001173">
    <property type="entry name" value="Glyco_trans_2-like"/>
</dbReference>
<proteinExistence type="predicted"/>
<dbReference type="GO" id="GO:0016740">
    <property type="term" value="F:transferase activity"/>
    <property type="evidence" value="ECO:0007669"/>
    <property type="project" value="UniProtKB-KW"/>
</dbReference>
<keyword evidence="1 2" id="KW-0597">Phosphoprotein</keyword>
<evidence type="ECO:0000313" key="5">
    <source>
        <dbReference type="Proteomes" id="UP000198337"/>
    </source>
</evidence>
<evidence type="ECO:0000256" key="2">
    <source>
        <dbReference type="PROSITE-ProRule" id="PRU00169"/>
    </source>
</evidence>
<keyword evidence="4" id="KW-0808">Transferase</keyword>
<dbReference type="CDD" id="cd00156">
    <property type="entry name" value="REC"/>
    <property type="match status" value="1"/>
</dbReference>
<dbReference type="InterPro" id="IPR029044">
    <property type="entry name" value="Nucleotide-diphossugar_trans"/>
</dbReference>
<sequence length="303" mass="33972">MKILAIDNDTQVLLFLERHLSLLGYEVITTHEGEEGIALFDKENPDLILVDINMPGLSGLNVLRHIRFVQNSKTPVIIMLEESYEQIASANLGPGVDYFMKKPFGLDDISKKIAQVLDINTGSINNAPNEQTYKNDQVGIVVPCQDVEDELLSSTFINVPFHDLGYHICFVNQGSTDQTQPILDSLQDKYPGIIKVCQGHNLDNDAAISMGVEHLLQDESTRYVGFLNAQITSDFTDYKDLVKIVKNSDFKIVNGARIARMDRKVSKQKAKRIISSTVHIIMQTILNIPFMAHKGQEGEVHYN</sequence>
<dbReference type="SMART" id="SM00448">
    <property type="entry name" value="REC"/>
    <property type="match status" value="1"/>
</dbReference>
<dbReference type="Pfam" id="PF00072">
    <property type="entry name" value="Response_reg"/>
    <property type="match status" value="1"/>
</dbReference>
<evidence type="ECO:0000313" key="4">
    <source>
        <dbReference type="EMBL" id="SNR69659.1"/>
    </source>
</evidence>
<evidence type="ECO:0000259" key="3">
    <source>
        <dbReference type="PROSITE" id="PS50110"/>
    </source>
</evidence>
<evidence type="ECO:0000256" key="1">
    <source>
        <dbReference type="ARBA" id="ARBA00022553"/>
    </source>
</evidence>
<dbReference type="Gene3D" id="3.40.50.2300">
    <property type="match status" value="1"/>
</dbReference>
<dbReference type="PANTHER" id="PTHR44591">
    <property type="entry name" value="STRESS RESPONSE REGULATOR PROTEIN 1"/>
    <property type="match status" value="1"/>
</dbReference>
<dbReference type="SUPFAM" id="SSF52172">
    <property type="entry name" value="CheY-like"/>
    <property type="match status" value="1"/>
</dbReference>
<dbReference type="SUPFAM" id="SSF53448">
    <property type="entry name" value="Nucleotide-diphospho-sugar transferases"/>
    <property type="match status" value="1"/>
</dbReference>
<keyword evidence="5" id="KW-1185">Reference proteome</keyword>
<dbReference type="Gene3D" id="3.90.550.10">
    <property type="entry name" value="Spore Coat Polysaccharide Biosynthesis Protein SpsA, Chain A"/>
    <property type="match status" value="1"/>
</dbReference>
<accession>A0ABY1SKC9</accession>
<dbReference type="Pfam" id="PF00535">
    <property type="entry name" value="Glycos_transf_2"/>
    <property type="match status" value="1"/>
</dbReference>
<feature type="modified residue" description="4-aspartylphosphate" evidence="2">
    <location>
        <position position="51"/>
    </location>
</feature>
<comment type="caution">
    <text evidence="4">The sequence shown here is derived from an EMBL/GenBank/DDBJ whole genome shotgun (WGS) entry which is preliminary data.</text>
</comment>
<dbReference type="PANTHER" id="PTHR44591:SF3">
    <property type="entry name" value="RESPONSE REGULATORY DOMAIN-CONTAINING PROTEIN"/>
    <property type="match status" value="1"/>
</dbReference>